<dbReference type="WBParaSite" id="maker-PairedContig_3599-snap-gene-2.18-mRNA-1">
    <property type="protein sequence ID" value="maker-PairedContig_3599-snap-gene-2.18-mRNA-1"/>
    <property type="gene ID" value="maker-PairedContig_3599-snap-gene-2.18"/>
</dbReference>
<dbReference type="GO" id="GO:0005743">
    <property type="term" value="C:mitochondrial inner membrane"/>
    <property type="evidence" value="ECO:0007669"/>
    <property type="project" value="UniProtKB-SubCell"/>
</dbReference>
<evidence type="ECO:0000256" key="2">
    <source>
        <dbReference type="ARBA" id="ARBA00006842"/>
    </source>
</evidence>
<dbReference type="GO" id="GO:0045259">
    <property type="term" value="C:proton-transporting ATP synthase complex"/>
    <property type="evidence" value="ECO:0007669"/>
    <property type="project" value="UniProtKB-KW"/>
</dbReference>
<dbReference type="AlphaFoldDB" id="A0A1I8ENR0"/>
<sequence>MTASLILLKHAASRIFIAALNPYSRTCSMPCSVALHRADWYFMFRSMATKRFTQSAINFKTVGDLVGEKHAKEVTALAQHHQQYLSTVMSKPAELPKYDFAKLKKQMPEHATTLDKLQKQYEAIKIPFHTVPEQFIKEIDDYLKYVSTKMDFLNRKLTDATEDEKKIKAKYENMPPIEHFRPEHYGKFFPELHRDVRLPIERFTMGWGSTNTPEHFQELKELFKDYRSRPVPEHLQK</sequence>
<protein>
    <submittedName>
        <fullName evidence="10">ATP synthase subunit d, mitochondrial</fullName>
    </submittedName>
</protein>
<dbReference type="GO" id="GO:0015078">
    <property type="term" value="F:proton transmembrane transporter activity"/>
    <property type="evidence" value="ECO:0007669"/>
    <property type="project" value="InterPro"/>
</dbReference>
<evidence type="ECO:0000256" key="7">
    <source>
        <dbReference type="ARBA" id="ARBA00023065"/>
    </source>
</evidence>
<dbReference type="Pfam" id="PF05873">
    <property type="entry name" value="Mt_ATP-synt_D"/>
    <property type="match status" value="1"/>
</dbReference>
<organism evidence="10">
    <name type="scientific">Wuchereria bancrofti</name>
    <dbReference type="NCBI Taxonomy" id="6293"/>
    <lineage>
        <taxon>Eukaryota</taxon>
        <taxon>Metazoa</taxon>
        <taxon>Ecdysozoa</taxon>
        <taxon>Nematoda</taxon>
        <taxon>Chromadorea</taxon>
        <taxon>Rhabditida</taxon>
        <taxon>Spirurina</taxon>
        <taxon>Spiruromorpha</taxon>
        <taxon>Filarioidea</taxon>
        <taxon>Onchocercidae</taxon>
        <taxon>Wuchereria</taxon>
    </lineage>
</organism>
<dbReference type="PANTHER" id="PTHR12700">
    <property type="entry name" value="ATP SYNTHASE SUBUNIT D, MITOCHONDRIAL"/>
    <property type="match status" value="1"/>
</dbReference>
<proteinExistence type="inferred from homology"/>
<keyword evidence="4" id="KW-0138">CF(0)</keyword>
<accession>A0A1I8ENR0</accession>
<keyword evidence="9" id="KW-0472">Membrane</keyword>
<evidence type="ECO:0000256" key="6">
    <source>
        <dbReference type="ARBA" id="ARBA00022792"/>
    </source>
</evidence>
<dbReference type="STRING" id="6293.A0A1I8ENR0"/>
<evidence type="ECO:0000256" key="8">
    <source>
        <dbReference type="ARBA" id="ARBA00023128"/>
    </source>
</evidence>
<evidence type="ECO:0000256" key="5">
    <source>
        <dbReference type="ARBA" id="ARBA00022781"/>
    </source>
</evidence>
<keyword evidence="3" id="KW-0813">Transport</keyword>
<keyword evidence="7" id="KW-0406">Ion transport</keyword>
<keyword evidence="8" id="KW-0496">Mitochondrion</keyword>
<evidence type="ECO:0000256" key="9">
    <source>
        <dbReference type="ARBA" id="ARBA00023136"/>
    </source>
</evidence>
<evidence type="ECO:0000256" key="1">
    <source>
        <dbReference type="ARBA" id="ARBA00004273"/>
    </source>
</evidence>
<reference evidence="10" key="1">
    <citation type="submission" date="2016-11" db="UniProtKB">
        <authorList>
            <consortium name="WormBaseParasite"/>
        </authorList>
    </citation>
    <scope>IDENTIFICATION</scope>
    <source>
        <strain evidence="10">pt0022</strain>
    </source>
</reference>
<comment type="subcellular location">
    <subcellularLocation>
        <location evidence="1">Mitochondrion inner membrane</location>
    </subcellularLocation>
</comment>
<keyword evidence="5" id="KW-0375">Hydrogen ion transport</keyword>
<comment type="similarity">
    <text evidence="2">Belongs to the ATPase d subunit family.</text>
</comment>
<dbReference type="GO" id="GO:0015986">
    <property type="term" value="P:proton motive force-driven ATP synthesis"/>
    <property type="evidence" value="ECO:0007669"/>
    <property type="project" value="InterPro"/>
</dbReference>
<evidence type="ECO:0000256" key="3">
    <source>
        <dbReference type="ARBA" id="ARBA00022448"/>
    </source>
</evidence>
<name>A0A1I8ENR0_WUCBA</name>
<dbReference type="InterPro" id="IPR008689">
    <property type="entry name" value="ATP_synth_F0_dsu_mt"/>
</dbReference>
<dbReference type="SUPFAM" id="SSF161065">
    <property type="entry name" value="ATP synthase D chain-like"/>
    <property type="match status" value="1"/>
</dbReference>
<evidence type="ECO:0000313" key="10">
    <source>
        <dbReference type="WBParaSite" id="maker-PairedContig_3599-snap-gene-2.18-mRNA-1"/>
    </source>
</evidence>
<keyword evidence="6" id="KW-0999">Mitochondrion inner membrane</keyword>
<dbReference type="InterPro" id="IPR036228">
    <property type="entry name" value="ATP_synth_F0_dsu_sf_mt"/>
</dbReference>
<dbReference type="Gene3D" id="6.10.280.70">
    <property type="match status" value="1"/>
</dbReference>
<evidence type="ECO:0000256" key="4">
    <source>
        <dbReference type="ARBA" id="ARBA00022547"/>
    </source>
</evidence>